<dbReference type="FunCoup" id="A0A067R409">
    <property type="interactions" value="57"/>
</dbReference>
<evidence type="ECO:0000313" key="3">
    <source>
        <dbReference type="Proteomes" id="UP000027135"/>
    </source>
</evidence>
<feature type="compositionally biased region" description="Basic and acidic residues" evidence="1">
    <location>
        <begin position="192"/>
        <end position="206"/>
    </location>
</feature>
<dbReference type="AlphaFoldDB" id="A0A067R409"/>
<dbReference type="eggNOG" id="ENOG502QSN4">
    <property type="taxonomic scope" value="Eukaryota"/>
</dbReference>
<dbReference type="InterPro" id="IPR017025">
    <property type="entry name" value="Cancer-assoc_antigen_RCAS1"/>
</dbReference>
<dbReference type="InParanoid" id="A0A067R409"/>
<dbReference type="OrthoDB" id="10017216at2759"/>
<accession>A0A067R409</accession>
<evidence type="ECO:0000256" key="1">
    <source>
        <dbReference type="SAM" id="MobiDB-lite"/>
    </source>
</evidence>
<dbReference type="Proteomes" id="UP000027135">
    <property type="component" value="Unassembled WGS sequence"/>
</dbReference>
<feature type="region of interest" description="Disordered" evidence="1">
    <location>
        <begin position="192"/>
        <end position="218"/>
    </location>
</feature>
<evidence type="ECO:0000313" key="2">
    <source>
        <dbReference type="EMBL" id="KDR13931.1"/>
    </source>
</evidence>
<protein>
    <submittedName>
        <fullName evidence="2">Receptor-binding cancer antigen expressed on SiSo cells</fullName>
    </submittedName>
</protein>
<sequence>MAVAFIVKRLKALVLLLLGVVKRALCCFRRRRRQSGEPIPLTDVGVVPNNANSVEDRAGSDLQSWNMWDESPVSVITDRSQNAVQQQIDLYRQQATRHLSESEEPQPDFFEDMAPKITKQTKVILTDKDGETCTWSDPVSSHLTLAVDPVSYTSPDLETWEDTPGWEDQAQEDCDPDTILKEKRRLERQRRLLEQQQKRQEREQLKMARPIALGARLS</sequence>
<reference evidence="2 3" key="1">
    <citation type="journal article" date="2014" name="Nat. Commun.">
        <title>Molecular traces of alternative social organization in a termite genome.</title>
        <authorList>
            <person name="Terrapon N."/>
            <person name="Li C."/>
            <person name="Robertson H.M."/>
            <person name="Ji L."/>
            <person name="Meng X."/>
            <person name="Booth W."/>
            <person name="Chen Z."/>
            <person name="Childers C.P."/>
            <person name="Glastad K.M."/>
            <person name="Gokhale K."/>
            <person name="Gowin J."/>
            <person name="Gronenberg W."/>
            <person name="Hermansen R.A."/>
            <person name="Hu H."/>
            <person name="Hunt B.G."/>
            <person name="Huylmans A.K."/>
            <person name="Khalil S.M."/>
            <person name="Mitchell R.D."/>
            <person name="Munoz-Torres M.C."/>
            <person name="Mustard J.A."/>
            <person name="Pan H."/>
            <person name="Reese J.T."/>
            <person name="Scharf M.E."/>
            <person name="Sun F."/>
            <person name="Vogel H."/>
            <person name="Xiao J."/>
            <person name="Yang W."/>
            <person name="Yang Z."/>
            <person name="Yang Z."/>
            <person name="Zhou J."/>
            <person name="Zhu J."/>
            <person name="Brent C.S."/>
            <person name="Elsik C.G."/>
            <person name="Goodisman M.A."/>
            <person name="Liberles D.A."/>
            <person name="Roe R.M."/>
            <person name="Vargo E.L."/>
            <person name="Vilcinskas A."/>
            <person name="Wang J."/>
            <person name="Bornberg-Bauer E."/>
            <person name="Korb J."/>
            <person name="Zhang G."/>
            <person name="Liebig J."/>
        </authorList>
    </citation>
    <scope>NUCLEOTIDE SEQUENCE [LARGE SCALE GENOMIC DNA]</scope>
    <source>
        <tissue evidence="2">Whole organism</tissue>
    </source>
</reference>
<dbReference type="OMA" id="LGEMENW"/>
<dbReference type="PANTHER" id="PTHR15208">
    <property type="entry name" value="RECEPTOR-BINDING CANCER ANTIGEN EXPRESSED ON SISO CELLS CANCER ASSOCIATED SURFACE ANTIGEN RCAS1 ESTROGEN RECEPTOR-BINDING FRAGMENT- ASSOCIATED GENE 9 PROTEIN"/>
    <property type="match status" value="1"/>
</dbReference>
<gene>
    <name evidence="2" type="ORF">L798_11078</name>
</gene>
<keyword evidence="2" id="KW-0675">Receptor</keyword>
<dbReference type="GO" id="GO:0030141">
    <property type="term" value="C:secretory granule"/>
    <property type="evidence" value="ECO:0007669"/>
    <property type="project" value="TreeGrafter"/>
</dbReference>
<proteinExistence type="predicted"/>
<dbReference type="PANTHER" id="PTHR15208:SF2">
    <property type="entry name" value="RECEPTOR-BINDING CANCER ANTIGEN EXPRESSED ON SISO CELLS"/>
    <property type="match status" value="1"/>
</dbReference>
<name>A0A067R409_ZOONE</name>
<organism evidence="2 3">
    <name type="scientific">Zootermopsis nevadensis</name>
    <name type="common">Dampwood termite</name>
    <dbReference type="NCBI Taxonomy" id="136037"/>
    <lineage>
        <taxon>Eukaryota</taxon>
        <taxon>Metazoa</taxon>
        <taxon>Ecdysozoa</taxon>
        <taxon>Arthropoda</taxon>
        <taxon>Hexapoda</taxon>
        <taxon>Insecta</taxon>
        <taxon>Pterygota</taxon>
        <taxon>Neoptera</taxon>
        <taxon>Polyneoptera</taxon>
        <taxon>Dictyoptera</taxon>
        <taxon>Blattodea</taxon>
        <taxon>Blattoidea</taxon>
        <taxon>Termitoidae</taxon>
        <taxon>Termopsidae</taxon>
        <taxon>Zootermopsis</taxon>
    </lineage>
</organism>
<dbReference type="PIRSF" id="PIRSF034247">
    <property type="entry name" value="RCAS1"/>
    <property type="match status" value="1"/>
</dbReference>
<dbReference type="EMBL" id="KK852910">
    <property type="protein sequence ID" value="KDR13931.1"/>
    <property type="molecule type" value="Genomic_DNA"/>
</dbReference>
<keyword evidence="3" id="KW-1185">Reference proteome</keyword>